<dbReference type="InterPro" id="IPR006680">
    <property type="entry name" value="Amidohydro-rel"/>
</dbReference>
<dbReference type="Gene3D" id="3.20.20.140">
    <property type="entry name" value="Metal-dependent hydrolases"/>
    <property type="match status" value="1"/>
</dbReference>
<accession>A0ABD4Z7B8</accession>
<name>A0ABD4Z7B8_9CREN</name>
<keyword evidence="1" id="KW-0378">Hydrolase</keyword>
<reference evidence="3 4" key="1">
    <citation type="submission" date="2023-05" db="EMBL/GenBank/DDBJ databases">
        <title>A new hyperthermophilic archaea 'Ignisphaera cupida' sp. nov. and description of the family 'Ignisphaeraceae' fam. nov.</title>
        <authorList>
            <person name="Podosokorskaya O.A."/>
            <person name="Elcheninov A.G."/>
            <person name="Klukina A."/>
            <person name="Merkel A.Y."/>
        </authorList>
    </citation>
    <scope>NUCLEOTIDE SEQUENCE [LARGE SCALE GENOMIC DNA]</scope>
    <source>
        <strain evidence="3 4">4213-co</strain>
    </source>
</reference>
<dbReference type="Gene3D" id="2.30.40.10">
    <property type="entry name" value="Urease, subunit C, domain 1"/>
    <property type="match status" value="1"/>
</dbReference>
<dbReference type="SUPFAM" id="SSF51556">
    <property type="entry name" value="Metallo-dependent hydrolases"/>
    <property type="match status" value="1"/>
</dbReference>
<dbReference type="SUPFAM" id="SSF51338">
    <property type="entry name" value="Composite domain of metallo-dependent hydrolases"/>
    <property type="match status" value="1"/>
</dbReference>
<dbReference type="InterPro" id="IPR011059">
    <property type="entry name" value="Metal-dep_hydrolase_composite"/>
</dbReference>
<dbReference type="Proteomes" id="UP001529235">
    <property type="component" value="Unassembled WGS sequence"/>
</dbReference>
<evidence type="ECO:0000259" key="2">
    <source>
        <dbReference type="Pfam" id="PF01979"/>
    </source>
</evidence>
<organism evidence="3 4">
    <name type="scientific">Ignisphaera cupida</name>
    <dbReference type="NCBI Taxonomy" id="3050454"/>
    <lineage>
        <taxon>Archaea</taxon>
        <taxon>Thermoproteota</taxon>
        <taxon>Thermoprotei</taxon>
        <taxon>Desulfurococcales</taxon>
        <taxon>Desulfurococcaceae</taxon>
        <taxon>Ignisphaera</taxon>
    </lineage>
</organism>
<dbReference type="AlphaFoldDB" id="A0ABD4Z7B8"/>
<evidence type="ECO:0000256" key="1">
    <source>
        <dbReference type="ARBA" id="ARBA00022801"/>
    </source>
</evidence>
<dbReference type="InterPro" id="IPR032466">
    <property type="entry name" value="Metal_Hydrolase"/>
</dbReference>
<protein>
    <submittedName>
        <fullName evidence="3">Amidohydrolase family protein</fullName>
    </submittedName>
</protein>
<dbReference type="RefSeq" id="WP_285273887.1">
    <property type="nucleotide sequence ID" value="NZ_JASNVW010000003.1"/>
</dbReference>
<dbReference type="Pfam" id="PF01979">
    <property type="entry name" value="Amidohydro_1"/>
    <property type="match status" value="1"/>
</dbReference>
<gene>
    <name evidence="3" type="ORF">QPL79_05960</name>
</gene>
<evidence type="ECO:0000313" key="3">
    <source>
        <dbReference type="EMBL" id="MDK6028902.1"/>
    </source>
</evidence>
<dbReference type="PANTHER" id="PTHR43794">
    <property type="entry name" value="AMINOHYDROLASE SSNA-RELATED"/>
    <property type="match status" value="1"/>
</dbReference>
<feature type="domain" description="Amidohydrolase-related" evidence="2">
    <location>
        <begin position="60"/>
        <end position="414"/>
    </location>
</feature>
<dbReference type="EMBL" id="JASNVW010000003">
    <property type="protein sequence ID" value="MDK6028902.1"/>
    <property type="molecule type" value="Genomic_DNA"/>
</dbReference>
<dbReference type="PANTHER" id="PTHR43794:SF11">
    <property type="entry name" value="AMIDOHYDROLASE-RELATED DOMAIN-CONTAINING PROTEIN"/>
    <property type="match status" value="1"/>
</dbReference>
<sequence>MDEADLVIYGRYVVTLDSCNRVISRGAIVVRNGVIVDVGREEDVRGKYNAKEVVERRDHIVVPGLIDCHTHTQQYLLRSAISDEMLQLPPIWTKVLVPFERAMGKDLAKLSSRASIVNMLKNGITYFVEAGAPYPEILAEEVLASGIKGVVTYATYDIIEEKIAEPEDVFNRFEKFYREYSGRGPNLHVWASLRQVMMVSEKLMSEVIEFSRRHGLGITLHLGEYQGEVDYVLAKHGLRPLEYLIKCGINKINPVIIAHGVYFSPREISILRNYGLGLCWCPSVDSWLMGIHWIGLADVKGLKLGIGSDGGAWNRLDLLHEMKVAKALAKAVSTSITYFKAHLDSNTLINMVTGAAGSLVNEKIGRIEKGYSADIAILSIRDVRNMPIHNPVDTIVNYLEGDSVTDVIINGKLVVKDRKVLTIDEERVAKELLNREEEIREMVVELIKKLRTRTGSS</sequence>
<comment type="caution">
    <text evidence="3">The sequence shown here is derived from an EMBL/GenBank/DDBJ whole genome shotgun (WGS) entry which is preliminary data.</text>
</comment>
<proteinExistence type="predicted"/>
<dbReference type="GO" id="GO:0016787">
    <property type="term" value="F:hydrolase activity"/>
    <property type="evidence" value="ECO:0007669"/>
    <property type="project" value="UniProtKB-KW"/>
</dbReference>
<evidence type="ECO:0000313" key="4">
    <source>
        <dbReference type="Proteomes" id="UP001529235"/>
    </source>
</evidence>
<dbReference type="InterPro" id="IPR050287">
    <property type="entry name" value="MTA/SAH_deaminase"/>
</dbReference>
<keyword evidence="4" id="KW-1185">Reference proteome</keyword>